<reference evidence="3 5" key="1">
    <citation type="journal article" date="2011" name="Genome Res.">
        <title>Whole genome sequencing of multiple Leishmania donovani clinical isolates provides insights into population structure and mechanisms of drug resistance.</title>
        <authorList>
            <person name="Downing T."/>
            <person name="Imamura H."/>
            <person name="Decuypere S."/>
            <person name="Clark T.G."/>
            <person name="Coombs G.H."/>
            <person name="Cotton J.A."/>
            <person name="Hilley J.D."/>
            <person name="de Doncker S."/>
            <person name="Maes I."/>
            <person name="Mottram J.C."/>
            <person name="Quail M.A."/>
            <person name="Rijal S."/>
            <person name="Sanders M."/>
            <person name="Schonian G."/>
            <person name="Stark O."/>
            <person name="Sundar S."/>
            <person name="Vanaerschot M."/>
            <person name="Hertz-Fowler C."/>
            <person name="Dujardin J.C."/>
            <person name="Berriman M."/>
        </authorList>
    </citation>
    <scope>NUCLEOTIDE SEQUENCE [LARGE SCALE GENOMIC DNA]</scope>
    <source>
        <strain evidence="3 5">BPK282A1</strain>
    </source>
</reference>
<evidence type="ECO:0000313" key="3">
    <source>
        <dbReference type="EMBL" id="CBZ35060.1"/>
    </source>
</evidence>
<evidence type="ECO:0000256" key="1">
    <source>
        <dbReference type="SAM" id="MobiDB-lite"/>
    </source>
</evidence>
<dbReference type="SUPFAM" id="SSF48403">
    <property type="entry name" value="Ankyrin repeat"/>
    <property type="match status" value="1"/>
</dbReference>
<evidence type="ECO:0000313" key="2">
    <source>
        <dbReference type="EMBL" id="AYU79772.1"/>
    </source>
</evidence>
<accession>A0A3Q8IDV3</accession>
<dbReference type="KEGG" id="ldo:LDBPK_261720"/>
<dbReference type="OrthoDB" id="260531at2759"/>
<dbReference type="OMA" id="QCALAFH"/>
<dbReference type="GeneID" id="13389005"/>
<reference evidence="2 6" key="4">
    <citation type="journal article" date="2018" name="Sci. Rep.">
        <title>A complete Leishmania donovani reference genome identifies novel genetic variations associated with virulence.</title>
        <authorList>
            <person name="Lypaczewski P."/>
            <person name="Hoshizaki J."/>
            <person name="Zhang W.-W."/>
            <person name="McCall L.-I."/>
            <person name="Torcivia-Rodriguez J."/>
            <person name="Simonyan V."/>
            <person name="Kaur A."/>
            <person name="Dewar K."/>
            <person name="Matlashewski G."/>
        </authorList>
    </citation>
    <scope>NUCLEOTIDE SEQUENCE [LARGE SCALE GENOMIC DNA]</scope>
    <source>
        <strain evidence="2 6">LdCL</strain>
    </source>
</reference>
<keyword evidence="6" id="KW-1185">Reference proteome</keyword>
<feature type="region of interest" description="Disordered" evidence="1">
    <location>
        <begin position="38"/>
        <end position="63"/>
    </location>
</feature>
<dbReference type="SMART" id="SM00248">
    <property type="entry name" value="ANK"/>
    <property type="match status" value="4"/>
</dbReference>
<dbReference type="EMBL" id="CP029525">
    <property type="protein sequence ID" value="AYU79772.1"/>
    <property type="molecule type" value="Genomic_DNA"/>
</dbReference>
<dbReference type="VEuPathDB" id="TriTrypDB:LDHU3_26.2160"/>
<evidence type="ECO:0000313" key="7">
    <source>
        <dbReference type="Proteomes" id="UP000318447"/>
    </source>
</evidence>
<evidence type="ECO:0000313" key="5">
    <source>
        <dbReference type="Proteomes" id="UP000008980"/>
    </source>
</evidence>
<dbReference type="Proteomes" id="UP000318447">
    <property type="component" value="Unassembled WGS sequence"/>
</dbReference>
<reference evidence="4" key="6">
    <citation type="submission" date="2019-02" db="EMBL/GenBank/DDBJ databases">
        <title>FDA dAtabase for Regulatory Grade micrObial Sequences (FDA-ARGOS): Supporting development and validation of Infectious Disease Dx tests.</title>
        <authorList>
            <person name="Duncan R."/>
            <person name="Fisher C."/>
            <person name="Tallon L.J."/>
            <person name="Sadzewicz L."/>
            <person name="Sengamalay N."/>
            <person name="Ott S."/>
            <person name="Godinez A."/>
            <person name="Nagaraj S."/>
            <person name="Nadendla S."/>
            <person name="Sichtig H."/>
        </authorList>
    </citation>
    <scope>NUCLEOTIDE SEQUENCE</scope>
    <source>
        <strain evidence="4">FDAARGOS_361</strain>
    </source>
</reference>
<dbReference type="Proteomes" id="UP000008980">
    <property type="component" value="Chromosome 26"/>
</dbReference>
<dbReference type="InterPro" id="IPR002110">
    <property type="entry name" value="Ankyrin_rpt"/>
</dbReference>
<evidence type="ECO:0000313" key="6">
    <source>
        <dbReference type="Proteomes" id="UP000274082"/>
    </source>
</evidence>
<reference evidence="7" key="5">
    <citation type="submission" date="2019-02" db="EMBL/GenBank/DDBJ databases">
        <title>FDA dAtabase for Regulatory Grade micrObial Sequences (FDA-ARGOS): Supporting development and validation of Infectious Disease Dx tests.</title>
        <authorList>
            <person name="Duncan R."/>
            <person name="Fisher C."/>
            <person name="Tallon L."/>
            <person name="Sadzewicz L."/>
            <person name="Sengamalay N."/>
            <person name="Ott S."/>
            <person name="Godinez A."/>
            <person name="Nagaraj S."/>
            <person name="Vavikolanu K."/>
            <person name="Nadendla S."/>
            <person name="Aluvathingal J."/>
            <person name="Sichtig H."/>
        </authorList>
    </citation>
    <scope>NUCLEOTIDE SEQUENCE [LARGE SCALE GENOMIC DNA]</scope>
    <source>
        <strain evidence="7">FDAARGOS_361</strain>
    </source>
</reference>
<name>A0A3Q8IDV3_LEIDO</name>
<dbReference type="RefSeq" id="XP_003861758.1">
    <property type="nucleotide sequence ID" value="XM_003861710.1"/>
</dbReference>
<dbReference type="EMBL" id="RHLC01000017">
    <property type="protein sequence ID" value="TPP41203.1"/>
    <property type="molecule type" value="Genomic_DNA"/>
</dbReference>
<reference evidence="3" key="2">
    <citation type="submission" date="2011-01" db="EMBL/GenBank/DDBJ databases">
        <authorList>
            <person name="Zhao B.P."/>
            <person name="Ren Z.A."/>
            <person name="Li C.D."/>
        </authorList>
    </citation>
    <scope>NUCLEOTIDE SEQUENCE</scope>
    <source>
        <strain evidence="3">BPK282A1</strain>
    </source>
</reference>
<organism evidence="2 6">
    <name type="scientific">Leishmania donovani</name>
    <dbReference type="NCBI Taxonomy" id="5661"/>
    <lineage>
        <taxon>Eukaryota</taxon>
        <taxon>Discoba</taxon>
        <taxon>Euglenozoa</taxon>
        <taxon>Kinetoplastea</taxon>
        <taxon>Metakinetoplastina</taxon>
        <taxon>Trypanosomatida</taxon>
        <taxon>Trypanosomatidae</taxon>
        <taxon>Leishmaniinae</taxon>
        <taxon>Leishmania</taxon>
    </lineage>
</organism>
<gene>
    <name evidence="4" type="ORF">CGC21_32170</name>
    <name evidence="3" type="ORF">LDBPK_261720</name>
    <name evidence="2" type="ORF">LdCL_260022800</name>
</gene>
<dbReference type="VEuPathDB" id="TriTrypDB:LdCL_260022800"/>
<protein>
    <submittedName>
        <fullName evidence="2">Uncharacterized protein</fullName>
    </submittedName>
</protein>
<feature type="region of interest" description="Disordered" evidence="1">
    <location>
        <begin position="105"/>
        <end position="126"/>
    </location>
</feature>
<dbReference type="VEuPathDB" id="TriTrypDB:LdBPK_261720.1"/>
<proteinExistence type="predicted"/>
<dbReference type="AlphaFoldDB" id="A0A3Q8IDV3"/>
<sequence>MRGALAASRVLRRFLLPKDVEALLQSILEHHGAAEGPSANAAADIIPPEQGNNGEVPSFGPPSCLLRNPDDAVAELKTGKEASIASAVGGDELKDPSRLARLFSTSHDQQKSDCSRGHAGQSKSTSVPAGHVYFTLEAVRAHPMISFPEILTQWEQFLAFDGDKDADHVSSHLCCSELALLNLKLEDGLFASLAAMCGTPPPIDKVPKHVADVLRSDFWAGNYGETPSALHVFRAPLSYRAPKLPACYTLLHFSAELGDVAYVQALLAHYPSGFPLRWLSSPMHAVQGYPTPAMLAVEEPVSGVGFQPFSVLSPPPSAMPSESEAEVYARANTELYPCEWVSEHCPDHTGMYLCHLAAARGNVQYLDYLVGLLGAATVLKEQRCAPPVSPLNTWGPLRYLPRLTAAQCALAFHQTAALEWIEAVHPFALEEMDRRTLIHALMAAAIHKDDLTGAFSFLRTRSMEPLGILDFVPASVGAFRVNMGASKPSQSVWSCELEEAGILRMVFAAAEAGNVGVLRWFDDALGDTDVRRLCDRQGTTVLHHCARGLHAGAMAALLSITAATSCTDSLQMQGSSTRSPPLWTPLDPTWIDVEDSDGRTPAVWCVLGRSKKGREVEMLEVLRNAGSDWPRRRHNGLSLFEMAAQEHSRHTKLMHYLKLHIQAPPHSQRR</sequence>
<evidence type="ECO:0000313" key="4">
    <source>
        <dbReference type="EMBL" id="TPP41203.1"/>
    </source>
</evidence>
<dbReference type="EMBL" id="FR799613">
    <property type="protein sequence ID" value="CBZ35060.1"/>
    <property type="molecule type" value="Genomic_DNA"/>
</dbReference>
<reference evidence="5" key="3">
    <citation type="submission" date="2011-02" db="EMBL/GenBank/DDBJ databases">
        <title>Whole genome sequencing of Leishmania donovani clinical lines reveals dynamic variation related to drug resistance.</title>
        <authorList>
            <person name="Downing T."/>
            <person name="Imamura H."/>
            <person name="Sanders M."/>
            <person name="Decuypere S."/>
            <person name="Hertz-Fowler C."/>
            <person name="Clark T.G."/>
            <person name="Rijal S."/>
            <person name="Sundar S."/>
            <person name="Quail M.A."/>
            <person name="De Doncker S."/>
            <person name="Maes I."/>
            <person name="Vanaerschot M."/>
            <person name="Stark O."/>
            <person name="Schonian G."/>
            <person name="Dujardin J.C."/>
            <person name="Berriman M."/>
        </authorList>
    </citation>
    <scope>NUCLEOTIDE SEQUENCE [LARGE SCALE GENOMIC DNA]</scope>
    <source>
        <strain evidence="5">BPK282A1</strain>
    </source>
</reference>
<dbReference type="InterPro" id="IPR036770">
    <property type="entry name" value="Ankyrin_rpt-contain_sf"/>
</dbReference>
<accession>E9BII4</accession>
<dbReference type="Proteomes" id="UP000274082">
    <property type="component" value="Chromosome 26"/>
</dbReference>
<dbReference type="Gene3D" id="1.25.40.20">
    <property type="entry name" value="Ankyrin repeat-containing domain"/>
    <property type="match status" value="1"/>
</dbReference>